<accession>A0AAU8BZM3</accession>
<dbReference type="RefSeq" id="WP_353627847.1">
    <property type="nucleotide sequence ID" value="NZ_CP159193.1"/>
</dbReference>
<dbReference type="InterPro" id="IPR036397">
    <property type="entry name" value="RNaseH_sf"/>
</dbReference>
<dbReference type="InterPro" id="IPR012337">
    <property type="entry name" value="RNaseH-like_sf"/>
</dbReference>
<evidence type="ECO:0000313" key="1">
    <source>
        <dbReference type="EMBL" id="XCF09147.1"/>
    </source>
</evidence>
<dbReference type="AlphaFoldDB" id="A0AAU8BZM3"/>
<gene>
    <name evidence="1" type="ORF">ABM428_08500</name>
</gene>
<dbReference type="EMBL" id="CP159193">
    <property type="protein sequence ID" value="XCF09147.1"/>
    <property type="molecule type" value="Genomic_DNA"/>
</dbReference>
<dbReference type="SUPFAM" id="SSF53098">
    <property type="entry name" value="Ribonuclease H-like"/>
    <property type="match status" value="1"/>
</dbReference>
<reference evidence="1" key="2">
    <citation type="submission" date="2024-06" db="EMBL/GenBank/DDBJ databases">
        <authorList>
            <person name="Deng Y."/>
        </authorList>
    </citation>
    <scope>NUCLEOTIDE SEQUENCE</scope>
    <source>
        <strain evidence="1">TCYB15</strain>
    </source>
</reference>
<dbReference type="KEGG" id="suly:ABM428_08500"/>
<dbReference type="GO" id="GO:0003676">
    <property type="term" value="F:nucleic acid binding"/>
    <property type="evidence" value="ECO:0007669"/>
    <property type="project" value="InterPro"/>
</dbReference>
<organism evidence="1">
    <name type="scientific">Sulfitobacter sp. TCYB15</name>
    <dbReference type="NCBI Taxonomy" id="3229275"/>
    <lineage>
        <taxon>Bacteria</taxon>
        <taxon>Pseudomonadati</taxon>
        <taxon>Pseudomonadota</taxon>
        <taxon>Alphaproteobacteria</taxon>
        <taxon>Rhodobacterales</taxon>
        <taxon>Roseobacteraceae</taxon>
        <taxon>Sulfitobacter</taxon>
    </lineage>
</organism>
<evidence type="ECO:0008006" key="2">
    <source>
        <dbReference type="Google" id="ProtNLM"/>
    </source>
</evidence>
<reference evidence="1" key="1">
    <citation type="journal article" date="2020" name="Int. J. Syst. Evol. Microbiol.">
        <title>Notification of changes in taxonomic opinion previously published outside the IJSEM.</title>
        <authorList>
            <person name="Oren A."/>
            <person name="Garrity G."/>
        </authorList>
    </citation>
    <scope>NUCLEOTIDE SEQUENCE</scope>
    <source>
        <strain evidence="1">TCYB15</strain>
    </source>
</reference>
<proteinExistence type="predicted"/>
<protein>
    <recommendedName>
        <fullName evidence="2">Exonuclease domain-containing protein</fullName>
    </recommendedName>
</protein>
<name>A0AAU8BZM3_9RHOB</name>
<sequence>MTKTTVEQYAVLDFEASSLSLDSWPIEVGISWIEQGKVQTWSSLIYPAPEWDLLDWSIQSAAVHKISFAHLRGAPVAAEIAPEVIKQMHGKTLVSDAPNHEQHWLSKLLETDPTCDVPTVANFDSVSAALFDGYALDMLYEALERTTAPHRAGPDSARLTKAWLKAKEIDAELKGGKTDRKN</sequence>
<dbReference type="Gene3D" id="3.30.420.10">
    <property type="entry name" value="Ribonuclease H-like superfamily/Ribonuclease H"/>
    <property type="match status" value="1"/>
</dbReference>